<evidence type="ECO:0000256" key="6">
    <source>
        <dbReference type="ARBA" id="ARBA00022737"/>
    </source>
</evidence>
<dbReference type="SMART" id="SM00155">
    <property type="entry name" value="PLDc"/>
    <property type="match status" value="2"/>
</dbReference>
<comment type="similarity">
    <text evidence="3">Belongs to the phospholipase D family. C2-PLD subfamily.</text>
</comment>
<name>A0A9Q1KER3_9CARY</name>
<dbReference type="SUPFAM" id="SSF49562">
    <property type="entry name" value="C2 domain (Calcium/lipid-binding domain, CaLB)"/>
    <property type="match status" value="1"/>
</dbReference>
<dbReference type="InterPro" id="IPR000008">
    <property type="entry name" value="C2_dom"/>
</dbReference>
<dbReference type="Pfam" id="PF00614">
    <property type="entry name" value="PLDc"/>
    <property type="match status" value="2"/>
</dbReference>
<evidence type="ECO:0000256" key="5">
    <source>
        <dbReference type="ARBA" id="ARBA00022723"/>
    </source>
</evidence>
<dbReference type="InterPro" id="IPR001736">
    <property type="entry name" value="PLipase_D/transphosphatidylase"/>
</dbReference>
<dbReference type="InterPro" id="IPR015679">
    <property type="entry name" value="PLipase_D_fam"/>
</dbReference>
<keyword evidence="15" id="KW-1185">Reference proteome</keyword>
<dbReference type="InterPro" id="IPR035892">
    <property type="entry name" value="C2_domain_sf"/>
</dbReference>
<keyword evidence="7" id="KW-0378">Hydrolase</keyword>
<comment type="caution">
    <text evidence="14">The sequence shown here is derived from an EMBL/GenBank/DDBJ whole genome shotgun (WGS) entry which is preliminary data.</text>
</comment>
<evidence type="ECO:0000256" key="1">
    <source>
        <dbReference type="ARBA" id="ARBA00000798"/>
    </source>
</evidence>
<keyword evidence="6" id="KW-0677">Repeat</keyword>
<dbReference type="GO" id="GO:0046872">
    <property type="term" value="F:metal ion binding"/>
    <property type="evidence" value="ECO:0007669"/>
    <property type="project" value="UniProtKB-KW"/>
</dbReference>
<keyword evidence="8" id="KW-0106">Calcium</keyword>
<evidence type="ECO:0000259" key="12">
    <source>
        <dbReference type="PROSITE" id="PS50004"/>
    </source>
</evidence>
<evidence type="ECO:0000256" key="10">
    <source>
        <dbReference type="ARBA" id="ARBA00023098"/>
    </source>
</evidence>
<comment type="cofactor">
    <cofactor evidence="2">
        <name>Ca(2+)</name>
        <dbReference type="ChEBI" id="CHEBI:29108"/>
    </cofactor>
</comment>
<feature type="compositionally biased region" description="Pro residues" evidence="11">
    <location>
        <begin position="89"/>
        <end position="100"/>
    </location>
</feature>
<dbReference type="SMART" id="SM00239">
    <property type="entry name" value="C2"/>
    <property type="match status" value="1"/>
</dbReference>
<dbReference type="Gene3D" id="2.60.40.150">
    <property type="entry name" value="C2 domain"/>
    <property type="match status" value="1"/>
</dbReference>
<evidence type="ECO:0000256" key="7">
    <source>
        <dbReference type="ARBA" id="ARBA00022801"/>
    </source>
</evidence>
<feature type="domain" description="PLD phosphodiesterase" evidence="13">
    <location>
        <begin position="953"/>
        <end position="980"/>
    </location>
</feature>
<reference evidence="14" key="1">
    <citation type="submission" date="2022-04" db="EMBL/GenBank/DDBJ databases">
        <title>Carnegiea gigantea Genome sequencing and assembly v2.</title>
        <authorList>
            <person name="Copetti D."/>
            <person name="Sanderson M.J."/>
            <person name="Burquez A."/>
            <person name="Wojciechowski M.F."/>
        </authorList>
    </citation>
    <scope>NUCLEOTIDE SEQUENCE</scope>
    <source>
        <strain evidence="14">SGP5-SGP5p</strain>
        <tissue evidence="14">Aerial part</tissue>
    </source>
</reference>
<evidence type="ECO:0000256" key="2">
    <source>
        <dbReference type="ARBA" id="ARBA00001913"/>
    </source>
</evidence>
<evidence type="ECO:0000256" key="8">
    <source>
        <dbReference type="ARBA" id="ARBA00022837"/>
    </source>
</evidence>
<dbReference type="PANTHER" id="PTHR18896:SF65">
    <property type="entry name" value="PHOSPHOLIPASE D BETA 1"/>
    <property type="match status" value="1"/>
</dbReference>
<dbReference type="Pfam" id="PF00168">
    <property type="entry name" value="C2"/>
    <property type="match status" value="1"/>
</dbReference>
<protein>
    <recommendedName>
        <fullName evidence="4">phospholipase D</fullName>
        <ecNumber evidence="4">3.1.4.4</ecNumber>
    </recommendedName>
</protein>
<dbReference type="GO" id="GO:0009395">
    <property type="term" value="P:phospholipid catabolic process"/>
    <property type="evidence" value="ECO:0007669"/>
    <property type="project" value="TreeGrafter"/>
</dbReference>
<evidence type="ECO:0000259" key="13">
    <source>
        <dbReference type="PROSITE" id="PS50035"/>
    </source>
</evidence>
<keyword evidence="5" id="KW-0479">Metal-binding</keyword>
<dbReference type="FunFam" id="3.30.870.10:FF:000025">
    <property type="entry name" value="Phospholipase D delta"/>
    <property type="match status" value="1"/>
</dbReference>
<evidence type="ECO:0000256" key="11">
    <source>
        <dbReference type="SAM" id="MobiDB-lite"/>
    </source>
</evidence>
<gene>
    <name evidence="14" type="ORF">Cgig2_026365</name>
</gene>
<dbReference type="OrthoDB" id="14911at2759"/>
<dbReference type="EMBL" id="JAKOGI010000163">
    <property type="protein sequence ID" value="KAJ8441564.1"/>
    <property type="molecule type" value="Genomic_DNA"/>
</dbReference>
<dbReference type="PROSITE" id="PS50035">
    <property type="entry name" value="PLD"/>
    <property type="match status" value="2"/>
</dbReference>
<evidence type="ECO:0000256" key="9">
    <source>
        <dbReference type="ARBA" id="ARBA00022963"/>
    </source>
</evidence>
<organism evidence="14 15">
    <name type="scientific">Carnegiea gigantea</name>
    <dbReference type="NCBI Taxonomy" id="171969"/>
    <lineage>
        <taxon>Eukaryota</taxon>
        <taxon>Viridiplantae</taxon>
        <taxon>Streptophyta</taxon>
        <taxon>Embryophyta</taxon>
        <taxon>Tracheophyta</taxon>
        <taxon>Spermatophyta</taxon>
        <taxon>Magnoliopsida</taxon>
        <taxon>eudicotyledons</taxon>
        <taxon>Gunneridae</taxon>
        <taxon>Pentapetalae</taxon>
        <taxon>Caryophyllales</taxon>
        <taxon>Cactineae</taxon>
        <taxon>Cactaceae</taxon>
        <taxon>Cactoideae</taxon>
        <taxon>Echinocereeae</taxon>
        <taxon>Carnegiea</taxon>
    </lineage>
</organism>
<keyword evidence="9" id="KW-0442">Lipid degradation</keyword>
<feature type="domain" description="C2" evidence="12">
    <location>
        <begin position="287"/>
        <end position="418"/>
    </location>
</feature>
<evidence type="ECO:0000313" key="14">
    <source>
        <dbReference type="EMBL" id="KAJ8441564.1"/>
    </source>
</evidence>
<dbReference type="Gene3D" id="3.30.870.10">
    <property type="entry name" value="Endonuclease Chain A"/>
    <property type="match status" value="2"/>
</dbReference>
<feature type="domain" description="PLD phosphodiesterase" evidence="13">
    <location>
        <begin position="620"/>
        <end position="655"/>
    </location>
</feature>
<dbReference type="CDD" id="cd04015">
    <property type="entry name" value="C2_plant_PLD"/>
    <property type="match status" value="1"/>
</dbReference>
<proteinExistence type="inferred from homology"/>
<accession>A0A9Q1KER3</accession>
<dbReference type="Proteomes" id="UP001153076">
    <property type="component" value="Unassembled WGS sequence"/>
</dbReference>
<keyword evidence="10" id="KW-0443">Lipid metabolism</keyword>
<feature type="compositionally biased region" description="Pro residues" evidence="11">
    <location>
        <begin position="1"/>
        <end position="26"/>
    </location>
</feature>
<dbReference type="GO" id="GO:0005886">
    <property type="term" value="C:plasma membrane"/>
    <property type="evidence" value="ECO:0007669"/>
    <property type="project" value="TreeGrafter"/>
</dbReference>
<dbReference type="EC" id="3.1.4.4" evidence="4"/>
<feature type="region of interest" description="Disordered" evidence="11">
    <location>
        <begin position="89"/>
        <end position="248"/>
    </location>
</feature>
<evidence type="ECO:0000256" key="4">
    <source>
        <dbReference type="ARBA" id="ARBA00012027"/>
    </source>
</evidence>
<dbReference type="AlphaFoldDB" id="A0A9Q1KER3"/>
<feature type="compositionally biased region" description="Polar residues" evidence="11">
    <location>
        <begin position="237"/>
        <end position="248"/>
    </location>
</feature>
<dbReference type="PROSITE" id="PS50004">
    <property type="entry name" value="C2"/>
    <property type="match status" value="1"/>
</dbReference>
<dbReference type="GO" id="GO:0004630">
    <property type="term" value="F:phospholipase D activity"/>
    <property type="evidence" value="ECO:0007669"/>
    <property type="project" value="UniProtKB-EC"/>
</dbReference>
<dbReference type="Pfam" id="PF12357">
    <property type="entry name" value="PLD_C"/>
    <property type="match status" value="1"/>
</dbReference>
<sequence>MDRHGPSPPYPYGYPPPNQAYPPHHLPPNSDVNPYPNPPYNQPYPHHPPPTSDGNAPPPYPNPHAPYPSPYAAPAPYAYPYLQATNPYPCPFAQPTYPSPPHHHPYAGPPPQSITPPSTLQQSNNFHQYGSPNYQADDKVMHQPPQPLPRTNSSSGNPGHDYASSGLPYNGENKSDNRSANASPHPPLDNLMADMHLSENRPSSAPASPPAPAMPVGGGLPLADQGAKGDLSRGGHSRNSTWDSSLTETAPKGVLNRSLCGQHSRTPTWDCVSTPKADSAGSLSSPKPNNLQLVPCQKGSSKILLLHGNLDIWIYEAKNLPNLDMFSKFFAKSEGQAKNTSDPYVTVTVANAVIARTFVIVNDENPVWMQHFNVPVAHHASDIHFLVKDSDIVGSQLIGNISIPVETIYSGTRVEGIYPILNTSGKQCKAGAVLSLRIQYTPMKNLSIYHNGVGAGPDYPGVPGTYFPLRKGGAVTLYQDAHVPDGRLPEFTLEWGKRYVHGKCWEVVFDAIRQARRLIYITGWSVWHKVALVRDAYTGASETTLGDLLRSKSAEGVRVLLLIWDDPTSRSILGYKTDGIMATHDEETRRFFKHSSVQVLLCPRAAAKRHSWVKQREVSTIYTHHQKTVIVDADAGDYRRKIIAFVGGLDLCDGRYDTPDHHIFRTLDTVHKDDYHNPCYQGNTTGCPREPWHDLHCKIDGPAAYDVLTNFEERWLKASKPHGIKKLKASDDALLKIERLPDILGIYEASCLSEDDQESWHVQVFRSIDSSSVKGFPKNPKEATSKNLVCGKNVLIDMSIHTAYVKAIRAAQHFIYIENQYFIGSSFNWSAHKDLGADNLIPMEIALKICEKIRAHERFAAYIVIPMWPEGIPTGSATQRILYWQNKTMQMMYEMVYKTLVEVGLEEAYTPQDYLNFFCLGNREAPHGSPAPAGANAPQPNTPQALSQKYRRFMIYVHSKGMIVDDEYVILGSANINQRSMEGTRDTEIAMGAYQPQYTWARKSASPCGQIYGYRMSLWTEHLGFVDECFTQPASLECVRKVKAWSEMNWRQFIDETPTEMAGHLLKYPVDVDRRGKVKPLLGCVTFPDLGGDICGSFLGIQENLTI</sequence>
<feature type="compositionally biased region" description="Polar residues" evidence="11">
    <location>
        <begin position="115"/>
        <end position="134"/>
    </location>
</feature>
<dbReference type="FunFam" id="3.30.870.10:FF:000027">
    <property type="entry name" value="Phospholipase D"/>
    <property type="match status" value="1"/>
</dbReference>
<comment type="catalytic activity">
    <reaction evidence="1">
        <text>a 1,2-diacyl-sn-glycero-3-phosphocholine + H2O = a 1,2-diacyl-sn-glycero-3-phosphate + choline + H(+)</text>
        <dbReference type="Rhea" id="RHEA:14445"/>
        <dbReference type="ChEBI" id="CHEBI:15354"/>
        <dbReference type="ChEBI" id="CHEBI:15377"/>
        <dbReference type="ChEBI" id="CHEBI:15378"/>
        <dbReference type="ChEBI" id="CHEBI:57643"/>
        <dbReference type="ChEBI" id="CHEBI:58608"/>
        <dbReference type="EC" id="3.1.4.4"/>
    </reaction>
</comment>
<dbReference type="PANTHER" id="PTHR18896">
    <property type="entry name" value="PHOSPHOLIPASE D"/>
    <property type="match status" value="1"/>
</dbReference>
<evidence type="ECO:0000313" key="15">
    <source>
        <dbReference type="Proteomes" id="UP001153076"/>
    </source>
</evidence>
<dbReference type="InterPro" id="IPR024632">
    <property type="entry name" value="PLipase_D_C"/>
</dbReference>
<dbReference type="SUPFAM" id="SSF56024">
    <property type="entry name" value="Phospholipase D/nuclease"/>
    <property type="match status" value="2"/>
</dbReference>
<feature type="compositionally biased region" description="Pro residues" evidence="11">
    <location>
        <begin position="35"/>
        <end position="69"/>
    </location>
</feature>
<evidence type="ECO:0000256" key="3">
    <source>
        <dbReference type="ARBA" id="ARBA00010683"/>
    </source>
</evidence>
<feature type="region of interest" description="Disordered" evidence="11">
    <location>
        <begin position="265"/>
        <end position="285"/>
    </location>
</feature>
<feature type="region of interest" description="Disordered" evidence="11">
    <location>
        <begin position="1"/>
        <end position="69"/>
    </location>
</feature>